<accession>A0A382KKN6</accession>
<gene>
    <name evidence="1" type="ORF">METZ01_LOCUS276867</name>
</gene>
<protein>
    <submittedName>
        <fullName evidence="1">Uncharacterized protein</fullName>
    </submittedName>
</protein>
<reference evidence="1" key="1">
    <citation type="submission" date="2018-05" db="EMBL/GenBank/DDBJ databases">
        <authorList>
            <person name="Lanie J.A."/>
            <person name="Ng W.-L."/>
            <person name="Kazmierczak K.M."/>
            <person name="Andrzejewski T.M."/>
            <person name="Davidsen T.M."/>
            <person name="Wayne K.J."/>
            <person name="Tettelin H."/>
            <person name="Glass J.I."/>
            <person name="Rusch D."/>
            <person name="Podicherti R."/>
            <person name="Tsui H.-C.T."/>
            <person name="Winkler M.E."/>
        </authorList>
    </citation>
    <scope>NUCLEOTIDE SEQUENCE</scope>
</reference>
<organism evidence="1">
    <name type="scientific">marine metagenome</name>
    <dbReference type="NCBI Taxonomy" id="408172"/>
    <lineage>
        <taxon>unclassified sequences</taxon>
        <taxon>metagenomes</taxon>
        <taxon>ecological metagenomes</taxon>
    </lineage>
</organism>
<proteinExistence type="predicted"/>
<dbReference type="EMBL" id="UINC01080768">
    <property type="protein sequence ID" value="SVC24013.1"/>
    <property type="molecule type" value="Genomic_DNA"/>
</dbReference>
<evidence type="ECO:0000313" key="1">
    <source>
        <dbReference type="EMBL" id="SVC24013.1"/>
    </source>
</evidence>
<dbReference type="AlphaFoldDB" id="A0A382KKN6"/>
<sequence length="55" mass="6223">MLKKIKEDIDKDLPKVGRLMDDAGEDIVNKLDQFFNNVASGLEKLFGEVENPTED</sequence>
<name>A0A382KKN6_9ZZZZ</name>